<dbReference type="SUPFAM" id="SSF56436">
    <property type="entry name" value="C-type lectin-like"/>
    <property type="match status" value="1"/>
</dbReference>
<dbReference type="InterPro" id="IPR016187">
    <property type="entry name" value="CTDL_fold"/>
</dbReference>
<proteinExistence type="predicted"/>
<keyword evidence="1" id="KW-0732">Signal</keyword>
<protein>
    <submittedName>
        <fullName evidence="2">Uncharacterized protein</fullName>
    </submittedName>
</protein>
<dbReference type="Proteomes" id="UP000677054">
    <property type="component" value="Unassembled WGS sequence"/>
</dbReference>
<dbReference type="EMBL" id="CAJPEV010010726">
    <property type="protein sequence ID" value="CAG0906072.1"/>
    <property type="molecule type" value="Genomic_DNA"/>
</dbReference>
<evidence type="ECO:0000313" key="3">
    <source>
        <dbReference type="Proteomes" id="UP000677054"/>
    </source>
</evidence>
<dbReference type="AlphaFoldDB" id="A0A7R9AHV9"/>
<sequence>LLCLVKAAFVLVSVTEADVQSITFHLLKQGPKLWPLAGTGKNWVKTRNAVDCGSICHSLRPICNALNWHPGNFTCEFVKTPNVTLQDAPGAMVHVNSSSVCQTPPPPVENRTLSDATAASRRPCSPKSRIAARGIPVVHLLSPSRPMLRLQRLGNPESERHAALRGNRCASFPTPLAQGFRLFLEDGRFYKRYPGPMNRIAVSQVCCVDGARLASDTNVTVYSAIRSVAPNTTEAIVQGATDELVESTWIYEDPSFLKVNNTPITPYIW</sequence>
<feature type="chain" id="PRO_5036209975" evidence="1">
    <location>
        <begin position="18"/>
        <end position="269"/>
    </location>
</feature>
<organism evidence="2">
    <name type="scientific">Darwinula stevensoni</name>
    <dbReference type="NCBI Taxonomy" id="69355"/>
    <lineage>
        <taxon>Eukaryota</taxon>
        <taxon>Metazoa</taxon>
        <taxon>Ecdysozoa</taxon>
        <taxon>Arthropoda</taxon>
        <taxon>Crustacea</taxon>
        <taxon>Oligostraca</taxon>
        <taxon>Ostracoda</taxon>
        <taxon>Podocopa</taxon>
        <taxon>Podocopida</taxon>
        <taxon>Darwinulocopina</taxon>
        <taxon>Darwinuloidea</taxon>
        <taxon>Darwinulidae</taxon>
        <taxon>Darwinula</taxon>
    </lineage>
</organism>
<gene>
    <name evidence="2" type="ORF">DSTB1V02_LOCUS14340</name>
</gene>
<name>A0A7R9AHV9_9CRUS</name>
<evidence type="ECO:0000256" key="1">
    <source>
        <dbReference type="SAM" id="SignalP"/>
    </source>
</evidence>
<feature type="non-terminal residue" evidence="2">
    <location>
        <position position="269"/>
    </location>
</feature>
<reference evidence="2" key="1">
    <citation type="submission" date="2020-11" db="EMBL/GenBank/DDBJ databases">
        <authorList>
            <person name="Tran Van P."/>
        </authorList>
    </citation>
    <scope>NUCLEOTIDE SEQUENCE</scope>
</reference>
<feature type="signal peptide" evidence="1">
    <location>
        <begin position="1"/>
        <end position="17"/>
    </location>
</feature>
<dbReference type="EMBL" id="LR910244">
    <property type="protein sequence ID" value="CAD7254594.1"/>
    <property type="molecule type" value="Genomic_DNA"/>
</dbReference>
<evidence type="ECO:0000313" key="2">
    <source>
        <dbReference type="EMBL" id="CAD7254594.1"/>
    </source>
</evidence>
<accession>A0A7R9AHV9</accession>
<keyword evidence="3" id="KW-1185">Reference proteome</keyword>
<dbReference type="OrthoDB" id="7357196at2759"/>